<keyword evidence="2" id="KW-0472">Membrane</keyword>
<proteinExistence type="predicted"/>
<dbReference type="EMBL" id="HBHT01017736">
    <property type="protein sequence ID" value="CAD9965306.1"/>
    <property type="molecule type" value="Transcribed_RNA"/>
</dbReference>
<keyword evidence="2" id="KW-0812">Transmembrane</keyword>
<gene>
    <name evidence="3" type="ORF">APAL1065_LOCUS11849</name>
</gene>
<keyword evidence="2" id="KW-1133">Transmembrane helix</keyword>
<name>A0A7S3DPI9_9STRA</name>
<sequence length="117" mass="12955">MMTGDGEESKAEFDDAANALADEDRGNQASVRADTISAGISHDSSDEADNIAPVVLDPPLTRNEEFRDRLLDFLDNNKFIVFMNIFVLFIVVASGAGECSLPQFRVYFQTNYNIQQS</sequence>
<evidence type="ECO:0000256" key="2">
    <source>
        <dbReference type="SAM" id="Phobius"/>
    </source>
</evidence>
<protein>
    <submittedName>
        <fullName evidence="3">Uncharacterized protein</fullName>
    </submittedName>
</protein>
<evidence type="ECO:0000313" key="3">
    <source>
        <dbReference type="EMBL" id="CAD9965306.1"/>
    </source>
</evidence>
<reference evidence="3" key="1">
    <citation type="submission" date="2021-01" db="EMBL/GenBank/DDBJ databases">
        <authorList>
            <person name="Corre E."/>
            <person name="Pelletier E."/>
            <person name="Niang G."/>
            <person name="Scheremetjew M."/>
            <person name="Finn R."/>
            <person name="Kale V."/>
            <person name="Holt S."/>
            <person name="Cochrane G."/>
            <person name="Meng A."/>
            <person name="Brown T."/>
            <person name="Cohen L."/>
        </authorList>
    </citation>
    <scope>NUCLEOTIDE SEQUENCE</scope>
    <source>
        <strain evidence="3">CCMP125</strain>
    </source>
</reference>
<evidence type="ECO:0000256" key="1">
    <source>
        <dbReference type="SAM" id="MobiDB-lite"/>
    </source>
</evidence>
<feature type="region of interest" description="Disordered" evidence="1">
    <location>
        <begin position="1"/>
        <end position="30"/>
    </location>
</feature>
<dbReference type="AlphaFoldDB" id="A0A7S3DPI9"/>
<organism evidence="3">
    <name type="scientific">Entomoneis paludosa</name>
    <dbReference type="NCBI Taxonomy" id="265537"/>
    <lineage>
        <taxon>Eukaryota</taxon>
        <taxon>Sar</taxon>
        <taxon>Stramenopiles</taxon>
        <taxon>Ochrophyta</taxon>
        <taxon>Bacillariophyta</taxon>
        <taxon>Bacillariophyceae</taxon>
        <taxon>Bacillariophycidae</taxon>
        <taxon>Entomoneidaceae</taxon>
        <taxon>Entomoneis</taxon>
    </lineage>
</organism>
<feature type="transmembrane region" description="Helical" evidence="2">
    <location>
        <begin position="79"/>
        <end position="97"/>
    </location>
</feature>
<accession>A0A7S3DPI9</accession>